<reference evidence="15" key="1">
    <citation type="submission" date="2020-06" db="EMBL/GenBank/DDBJ databases">
        <title>Draft genome of Bugula neritina, a colonial animal packing powerful symbionts and potential medicines.</title>
        <authorList>
            <person name="Rayko M."/>
        </authorList>
    </citation>
    <scope>NUCLEOTIDE SEQUENCE [LARGE SCALE GENOMIC DNA]</scope>
    <source>
        <strain evidence="15">Kwan_BN1</strain>
    </source>
</reference>
<dbReference type="InterPro" id="IPR006262">
    <property type="entry name" value="Cyt_deam_tetra"/>
</dbReference>
<dbReference type="CDD" id="cd01283">
    <property type="entry name" value="cytidine_deaminase"/>
    <property type="match status" value="1"/>
</dbReference>
<name>A0A7J7KDM6_BUGNE</name>
<evidence type="ECO:0000256" key="1">
    <source>
        <dbReference type="ARBA" id="ARBA00001947"/>
    </source>
</evidence>
<evidence type="ECO:0000313" key="15">
    <source>
        <dbReference type="EMBL" id="KAF6036283.1"/>
    </source>
</evidence>
<dbReference type="InterPro" id="IPR016193">
    <property type="entry name" value="Cytidine_deaminase-like"/>
</dbReference>
<dbReference type="Pfam" id="PF00383">
    <property type="entry name" value="dCMP_cyt_deam_1"/>
    <property type="match status" value="1"/>
</dbReference>
<comment type="caution">
    <text evidence="15">The sequence shown here is derived from an EMBL/GenBank/DDBJ whole genome shotgun (WGS) entry which is preliminary data.</text>
</comment>
<comment type="function">
    <text evidence="2 13">This enzyme scavenges exogenous and endogenous cytidine and 2'-deoxycytidine for UMP synthesis.</text>
</comment>
<protein>
    <recommendedName>
        <fullName evidence="4 13">Cytidine deaminase</fullName>
        <ecNumber evidence="4 13">3.5.4.5</ecNumber>
    </recommendedName>
    <alternativeName>
        <fullName evidence="8 13">Cytidine aminohydrolase</fullName>
    </alternativeName>
</protein>
<feature type="binding site" evidence="12">
    <location>
        <position position="53"/>
    </location>
    <ligand>
        <name>Zn(2+)</name>
        <dbReference type="ChEBI" id="CHEBI:29105"/>
        <note>catalytic</note>
    </ligand>
</feature>
<evidence type="ECO:0000256" key="7">
    <source>
        <dbReference type="ARBA" id="ARBA00022833"/>
    </source>
</evidence>
<sequence>MKIQSLIQQSFEAKKFSYSPYSKFAVGAALLCQDGTVVTGCNVENAAYAPAICAERCAYTKAISMGQKEFKAIAISSNLDDFIAPCGVCRQTMVEFSEDIDVYMTKPDGTYKMMKITELLPHSFRPSRLLQ</sequence>
<comment type="catalytic activity">
    <reaction evidence="9 13">
        <text>cytidine + H2O + H(+) = uridine + NH4(+)</text>
        <dbReference type="Rhea" id="RHEA:16069"/>
        <dbReference type="ChEBI" id="CHEBI:15377"/>
        <dbReference type="ChEBI" id="CHEBI:15378"/>
        <dbReference type="ChEBI" id="CHEBI:16704"/>
        <dbReference type="ChEBI" id="CHEBI:17562"/>
        <dbReference type="ChEBI" id="CHEBI:28938"/>
        <dbReference type="EC" id="3.5.4.5"/>
    </reaction>
</comment>
<organism evidence="15 16">
    <name type="scientific">Bugula neritina</name>
    <name type="common">Brown bryozoan</name>
    <name type="synonym">Sertularia neritina</name>
    <dbReference type="NCBI Taxonomy" id="10212"/>
    <lineage>
        <taxon>Eukaryota</taxon>
        <taxon>Metazoa</taxon>
        <taxon>Spiralia</taxon>
        <taxon>Lophotrochozoa</taxon>
        <taxon>Bryozoa</taxon>
        <taxon>Gymnolaemata</taxon>
        <taxon>Cheilostomatida</taxon>
        <taxon>Flustrina</taxon>
        <taxon>Buguloidea</taxon>
        <taxon>Bugulidae</taxon>
        <taxon>Bugula</taxon>
    </lineage>
</organism>
<dbReference type="GO" id="GO:0005829">
    <property type="term" value="C:cytosol"/>
    <property type="evidence" value="ECO:0007669"/>
    <property type="project" value="TreeGrafter"/>
</dbReference>
<comment type="catalytic activity">
    <reaction evidence="13">
        <text>2'-deoxycytidine + H2O + H(+) = 2'-deoxyuridine + NH4(+)</text>
        <dbReference type="Rhea" id="RHEA:13433"/>
        <dbReference type="ChEBI" id="CHEBI:15377"/>
        <dbReference type="ChEBI" id="CHEBI:15378"/>
        <dbReference type="ChEBI" id="CHEBI:15698"/>
        <dbReference type="ChEBI" id="CHEBI:16450"/>
        <dbReference type="ChEBI" id="CHEBI:28938"/>
        <dbReference type="EC" id="3.5.4.5"/>
    </reaction>
</comment>
<comment type="cofactor">
    <cofactor evidence="1 12 13">
        <name>Zn(2+)</name>
        <dbReference type="ChEBI" id="CHEBI:29105"/>
    </cofactor>
</comment>
<dbReference type="SUPFAM" id="SSF53927">
    <property type="entry name" value="Cytidine deaminase-like"/>
    <property type="match status" value="1"/>
</dbReference>
<feature type="binding site" evidence="12">
    <location>
        <position position="86"/>
    </location>
    <ligand>
        <name>Zn(2+)</name>
        <dbReference type="ChEBI" id="CHEBI:29105"/>
        <note>catalytic</note>
    </ligand>
</feature>
<dbReference type="AlphaFoldDB" id="A0A7J7KDM6"/>
<dbReference type="Gene3D" id="3.40.140.10">
    <property type="entry name" value="Cytidine Deaminase, domain 2"/>
    <property type="match status" value="1"/>
</dbReference>
<dbReference type="GO" id="GO:0072527">
    <property type="term" value="P:pyrimidine-containing compound metabolic process"/>
    <property type="evidence" value="ECO:0007669"/>
    <property type="project" value="UniProtKB-ARBA"/>
</dbReference>
<feature type="domain" description="CMP/dCMP-type deaminase" evidence="14">
    <location>
        <begin position="1"/>
        <end position="127"/>
    </location>
</feature>
<comment type="similarity">
    <text evidence="3 13">Belongs to the cytidine and deoxycytidylate deaminase family.</text>
</comment>
<feature type="binding site" evidence="11">
    <location>
        <begin position="42"/>
        <end position="48"/>
    </location>
    <ligand>
        <name>substrate</name>
    </ligand>
</feature>
<dbReference type="PANTHER" id="PTHR11644">
    <property type="entry name" value="CYTIDINE DEAMINASE"/>
    <property type="match status" value="1"/>
</dbReference>
<evidence type="ECO:0000256" key="10">
    <source>
        <dbReference type="PIRSR" id="PIRSR606262-1"/>
    </source>
</evidence>
<evidence type="ECO:0000256" key="6">
    <source>
        <dbReference type="ARBA" id="ARBA00022801"/>
    </source>
</evidence>
<accession>A0A7J7KDM6</accession>
<evidence type="ECO:0000313" key="16">
    <source>
        <dbReference type="Proteomes" id="UP000593567"/>
    </source>
</evidence>
<feature type="binding site" evidence="12">
    <location>
        <position position="89"/>
    </location>
    <ligand>
        <name>Zn(2+)</name>
        <dbReference type="ChEBI" id="CHEBI:29105"/>
        <note>catalytic</note>
    </ligand>
</feature>
<proteinExistence type="inferred from homology"/>
<dbReference type="FunFam" id="3.40.140.10:FF:000008">
    <property type="entry name" value="Cytidine deaminase"/>
    <property type="match status" value="1"/>
</dbReference>
<dbReference type="GO" id="GO:0055086">
    <property type="term" value="P:nucleobase-containing small molecule metabolic process"/>
    <property type="evidence" value="ECO:0007669"/>
    <property type="project" value="UniProtKB-ARBA"/>
</dbReference>
<dbReference type="PANTHER" id="PTHR11644:SF2">
    <property type="entry name" value="CYTIDINE DEAMINASE"/>
    <property type="match status" value="1"/>
</dbReference>
<keyword evidence="6 13" id="KW-0378">Hydrolase</keyword>
<evidence type="ECO:0000256" key="2">
    <source>
        <dbReference type="ARBA" id="ARBA00003949"/>
    </source>
</evidence>
<feature type="active site" description="Proton donor" evidence="10">
    <location>
        <position position="55"/>
    </location>
</feature>
<evidence type="ECO:0000256" key="11">
    <source>
        <dbReference type="PIRSR" id="PIRSR606262-2"/>
    </source>
</evidence>
<evidence type="ECO:0000256" key="4">
    <source>
        <dbReference type="ARBA" id="ARBA00012783"/>
    </source>
</evidence>
<evidence type="ECO:0000256" key="13">
    <source>
        <dbReference type="RuleBase" id="RU364006"/>
    </source>
</evidence>
<evidence type="ECO:0000256" key="9">
    <source>
        <dbReference type="ARBA" id="ARBA00049558"/>
    </source>
</evidence>
<dbReference type="OrthoDB" id="414540at2759"/>
<dbReference type="InterPro" id="IPR050202">
    <property type="entry name" value="Cyt/Deoxycyt_deaminase"/>
</dbReference>
<dbReference type="InterPro" id="IPR002125">
    <property type="entry name" value="CMP_dCMP_dom"/>
</dbReference>
<keyword evidence="7 12" id="KW-0862">Zinc</keyword>
<dbReference type="GO" id="GO:0008270">
    <property type="term" value="F:zinc ion binding"/>
    <property type="evidence" value="ECO:0007669"/>
    <property type="project" value="UniProtKB-UniRule"/>
</dbReference>
<keyword evidence="16" id="KW-1185">Reference proteome</keyword>
<gene>
    <name evidence="15" type="ORF">EB796_005407</name>
</gene>
<dbReference type="EMBL" id="VXIV02000753">
    <property type="protein sequence ID" value="KAF6036283.1"/>
    <property type="molecule type" value="Genomic_DNA"/>
</dbReference>
<evidence type="ECO:0000256" key="8">
    <source>
        <dbReference type="ARBA" id="ARBA00032005"/>
    </source>
</evidence>
<keyword evidence="5 12" id="KW-0479">Metal-binding</keyword>
<dbReference type="NCBIfam" id="TIGR01354">
    <property type="entry name" value="cyt_deam_tetra"/>
    <property type="match status" value="1"/>
</dbReference>
<dbReference type="GO" id="GO:0004126">
    <property type="term" value="F:cytidine deaminase activity"/>
    <property type="evidence" value="ECO:0007669"/>
    <property type="project" value="UniProtKB-UniRule"/>
</dbReference>
<evidence type="ECO:0000259" key="14">
    <source>
        <dbReference type="PROSITE" id="PS51747"/>
    </source>
</evidence>
<evidence type="ECO:0000256" key="5">
    <source>
        <dbReference type="ARBA" id="ARBA00022723"/>
    </source>
</evidence>
<evidence type="ECO:0000256" key="3">
    <source>
        <dbReference type="ARBA" id="ARBA00006576"/>
    </source>
</evidence>
<evidence type="ECO:0000256" key="12">
    <source>
        <dbReference type="PIRSR" id="PIRSR606262-3"/>
    </source>
</evidence>
<dbReference type="PROSITE" id="PS51747">
    <property type="entry name" value="CYT_DCMP_DEAMINASES_2"/>
    <property type="match status" value="1"/>
</dbReference>
<dbReference type="Proteomes" id="UP000593567">
    <property type="component" value="Unassembled WGS sequence"/>
</dbReference>
<dbReference type="EC" id="3.5.4.5" evidence="4 13"/>
<dbReference type="NCBIfam" id="NF004064">
    <property type="entry name" value="PRK05578.1"/>
    <property type="match status" value="1"/>
</dbReference>